<dbReference type="CDD" id="cd17574">
    <property type="entry name" value="REC_OmpR"/>
    <property type="match status" value="1"/>
</dbReference>
<keyword evidence="4" id="KW-0238">DNA-binding</keyword>
<dbReference type="PROSITE" id="PS50110">
    <property type="entry name" value="RESPONSE_REGULATORY"/>
    <property type="match status" value="1"/>
</dbReference>
<keyword evidence="2" id="KW-0902">Two-component regulatory system</keyword>
<evidence type="ECO:0000256" key="1">
    <source>
        <dbReference type="ARBA" id="ARBA00022553"/>
    </source>
</evidence>
<gene>
    <name evidence="8" type="ORF">HORIV_60560</name>
</gene>
<dbReference type="EMBL" id="AP019416">
    <property type="protein sequence ID" value="BBI53635.1"/>
    <property type="molecule type" value="Genomic_DNA"/>
</dbReference>
<evidence type="ECO:0000256" key="5">
    <source>
        <dbReference type="ARBA" id="ARBA00023163"/>
    </source>
</evidence>
<feature type="modified residue" description="4-aspartylphosphate" evidence="6">
    <location>
        <position position="59"/>
    </location>
</feature>
<sequence>MTSTTATILMVEDEEDIAFLIRFLLERNGYQVEHAADGKQALERITLDKRNAPDLVLLDIMLPYHDGLEVLAQLRAQPDWESVPVLMLTAKAREADIIRALELGADDYVTKPFQPDELLARLRRFCVNVFRESWMGSVKER</sequence>
<accession>A0ABM7GSA6</accession>
<evidence type="ECO:0000256" key="6">
    <source>
        <dbReference type="PROSITE-ProRule" id="PRU00169"/>
    </source>
</evidence>
<name>A0ABM7GSA6_9GAMM</name>
<dbReference type="PANTHER" id="PTHR48111:SF21">
    <property type="entry name" value="DNA-BINDING DUAL MASTER TRANSCRIPTIONAL REGULATOR RPAA"/>
    <property type="match status" value="1"/>
</dbReference>
<evidence type="ECO:0000313" key="9">
    <source>
        <dbReference type="Proteomes" id="UP000289555"/>
    </source>
</evidence>
<evidence type="ECO:0000313" key="8">
    <source>
        <dbReference type="EMBL" id="BBI53635.1"/>
    </source>
</evidence>
<evidence type="ECO:0000256" key="4">
    <source>
        <dbReference type="ARBA" id="ARBA00023125"/>
    </source>
</evidence>
<evidence type="ECO:0000259" key="7">
    <source>
        <dbReference type="PROSITE" id="PS50110"/>
    </source>
</evidence>
<keyword evidence="1 6" id="KW-0597">Phosphoprotein</keyword>
<dbReference type="InterPro" id="IPR001789">
    <property type="entry name" value="Sig_transdc_resp-reg_receiver"/>
</dbReference>
<dbReference type="SMART" id="SM00448">
    <property type="entry name" value="REC"/>
    <property type="match status" value="1"/>
</dbReference>
<keyword evidence="3" id="KW-0805">Transcription regulation</keyword>
<dbReference type="Pfam" id="PF00072">
    <property type="entry name" value="Response_reg"/>
    <property type="match status" value="1"/>
</dbReference>
<dbReference type="InterPro" id="IPR039420">
    <property type="entry name" value="WalR-like"/>
</dbReference>
<proteinExistence type="predicted"/>
<dbReference type="SUPFAM" id="SSF52172">
    <property type="entry name" value="CheY-like"/>
    <property type="match status" value="1"/>
</dbReference>
<dbReference type="Proteomes" id="UP000289555">
    <property type="component" value="Chromosome"/>
</dbReference>
<organism evidence="8 9">
    <name type="scientific">Vreelandella olivaria</name>
    <dbReference type="NCBI Taxonomy" id="390919"/>
    <lineage>
        <taxon>Bacteria</taxon>
        <taxon>Pseudomonadati</taxon>
        <taxon>Pseudomonadota</taxon>
        <taxon>Gammaproteobacteria</taxon>
        <taxon>Oceanospirillales</taxon>
        <taxon>Halomonadaceae</taxon>
        <taxon>Vreelandella</taxon>
    </lineage>
</organism>
<keyword evidence="9" id="KW-1185">Reference proteome</keyword>
<keyword evidence="5" id="KW-0804">Transcription</keyword>
<dbReference type="InterPro" id="IPR011006">
    <property type="entry name" value="CheY-like_superfamily"/>
</dbReference>
<feature type="domain" description="Response regulatory" evidence="7">
    <location>
        <begin position="7"/>
        <end position="126"/>
    </location>
</feature>
<dbReference type="Gene3D" id="3.40.50.2300">
    <property type="match status" value="1"/>
</dbReference>
<evidence type="ECO:0000256" key="2">
    <source>
        <dbReference type="ARBA" id="ARBA00023012"/>
    </source>
</evidence>
<reference evidence="9" key="1">
    <citation type="journal article" date="2019" name="Microbiol. Resour. Announc.">
        <title>Complete Genome Sequence of Halomonas olivaria, a Moderately Halophilic Bacterium Isolated from Olive Processing Effluents, Obtained by Nanopore Sequencing.</title>
        <authorList>
            <person name="Nagata S."/>
            <person name="Ii K.M."/>
            <person name="Tsukimi T."/>
            <person name="Miura M.C."/>
            <person name="Galipon J."/>
            <person name="Arakawa K."/>
        </authorList>
    </citation>
    <scope>NUCLEOTIDE SEQUENCE [LARGE SCALE GENOMIC DNA]</scope>
    <source>
        <strain evidence="9">TYRC17</strain>
    </source>
</reference>
<evidence type="ECO:0000256" key="3">
    <source>
        <dbReference type="ARBA" id="ARBA00023015"/>
    </source>
</evidence>
<dbReference type="PANTHER" id="PTHR48111">
    <property type="entry name" value="REGULATOR OF RPOS"/>
    <property type="match status" value="1"/>
</dbReference>
<protein>
    <recommendedName>
        <fullName evidence="7">Response regulatory domain-containing protein</fullName>
    </recommendedName>
</protein>